<gene>
    <name evidence="2" type="ORF">X975_10674</name>
</gene>
<organism evidence="2 3">
    <name type="scientific">Stegodyphus mimosarum</name>
    <name type="common">African social velvet spider</name>
    <dbReference type="NCBI Taxonomy" id="407821"/>
    <lineage>
        <taxon>Eukaryota</taxon>
        <taxon>Metazoa</taxon>
        <taxon>Ecdysozoa</taxon>
        <taxon>Arthropoda</taxon>
        <taxon>Chelicerata</taxon>
        <taxon>Arachnida</taxon>
        <taxon>Araneae</taxon>
        <taxon>Araneomorphae</taxon>
        <taxon>Entelegynae</taxon>
        <taxon>Eresoidea</taxon>
        <taxon>Eresidae</taxon>
        <taxon>Stegodyphus</taxon>
    </lineage>
</organism>
<accession>A0A087T2D6</accession>
<reference evidence="2 3" key="1">
    <citation type="submission" date="2013-11" db="EMBL/GenBank/DDBJ databases">
        <title>Genome sequencing of Stegodyphus mimosarum.</title>
        <authorList>
            <person name="Bechsgaard J."/>
        </authorList>
    </citation>
    <scope>NUCLEOTIDE SEQUENCE [LARGE SCALE GENOMIC DNA]</scope>
</reference>
<dbReference type="AlphaFoldDB" id="A0A087T2D6"/>
<sequence length="164" mass="18369">MTTLPEYWNPMLVELFSTSAPQRARGCPELVRNCRKNKNKGGTSISKQRRPCRGGTSGCGRGRRTGTRGTVATNPKRSDCAVKSMRGGAIIQGYLPFLLACKLKRCGKIRRGKNRSGHVIHRSTDPTVPYVSKISKMGKKSLHKLEKECSTHCVTRWQHLQYHC</sequence>
<feature type="region of interest" description="Disordered" evidence="1">
    <location>
        <begin position="38"/>
        <end position="74"/>
    </location>
</feature>
<proteinExistence type="predicted"/>
<evidence type="ECO:0000256" key="1">
    <source>
        <dbReference type="SAM" id="MobiDB-lite"/>
    </source>
</evidence>
<dbReference type="Proteomes" id="UP000054359">
    <property type="component" value="Unassembled WGS sequence"/>
</dbReference>
<feature type="non-terminal residue" evidence="2">
    <location>
        <position position="164"/>
    </location>
</feature>
<evidence type="ECO:0000313" key="3">
    <source>
        <dbReference type="Proteomes" id="UP000054359"/>
    </source>
</evidence>
<protein>
    <submittedName>
        <fullName evidence="2">Uncharacterized protein</fullName>
    </submittedName>
</protein>
<keyword evidence="3" id="KW-1185">Reference proteome</keyword>
<evidence type="ECO:0000313" key="2">
    <source>
        <dbReference type="EMBL" id="KFM59275.1"/>
    </source>
</evidence>
<dbReference type="EMBL" id="KK113072">
    <property type="protein sequence ID" value="KFM59275.1"/>
    <property type="molecule type" value="Genomic_DNA"/>
</dbReference>
<name>A0A087T2D6_STEMI</name>